<evidence type="ECO:0000313" key="5">
    <source>
        <dbReference type="Proteomes" id="UP001057580"/>
    </source>
</evidence>
<dbReference type="AlphaFoldDB" id="A0A9E7R3Z6"/>
<proteinExistence type="predicted"/>
<dbReference type="InterPro" id="IPR055732">
    <property type="entry name" value="DUF7308"/>
</dbReference>
<dbReference type="GeneID" id="74941278"/>
<keyword evidence="2" id="KW-0472">Membrane</keyword>
<reference evidence="4" key="1">
    <citation type="submission" date="2022-09" db="EMBL/GenBank/DDBJ databases">
        <title>Diverse halophilic archaea isolated from saline environments.</title>
        <authorList>
            <person name="Cui H.-L."/>
        </authorList>
    </citation>
    <scope>NUCLEOTIDE SEQUENCE</scope>
    <source>
        <strain evidence="4">ZS-35-S2</strain>
    </source>
</reference>
<evidence type="ECO:0000256" key="2">
    <source>
        <dbReference type="SAM" id="Phobius"/>
    </source>
</evidence>
<feature type="compositionally biased region" description="Acidic residues" evidence="1">
    <location>
        <begin position="100"/>
        <end position="111"/>
    </location>
</feature>
<feature type="transmembrane region" description="Helical" evidence="2">
    <location>
        <begin position="15"/>
        <end position="40"/>
    </location>
</feature>
<dbReference type="KEGG" id="ssai:N0B31_02610"/>
<evidence type="ECO:0000259" key="3">
    <source>
        <dbReference type="Pfam" id="PF23985"/>
    </source>
</evidence>
<dbReference type="Pfam" id="PF23985">
    <property type="entry name" value="DUF7308"/>
    <property type="match status" value="1"/>
</dbReference>
<dbReference type="RefSeq" id="WP_260594234.1">
    <property type="nucleotide sequence ID" value="NZ_CP104003.1"/>
</dbReference>
<dbReference type="Proteomes" id="UP001057580">
    <property type="component" value="Chromosome"/>
</dbReference>
<organism evidence="4 5">
    <name type="scientific">Salinirubellus salinus</name>
    <dbReference type="NCBI Taxonomy" id="1364945"/>
    <lineage>
        <taxon>Archaea</taxon>
        <taxon>Methanobacteriati</taxon>
        <taxon>Methanobacteriota</taxon>
        <taxon>Stenosarchaea group</taxon>
        <taxon>Halobacteria</taxon>
        <taxon>Halobacteriales</taxon>
        <taxon>Natronomonadaceae</taxon>
        <taxon>Salinirubellus</taxon>
    </lineage>
</organism>
<name>A0A9E7R3Z6_9EURY</name>
<gene>
    <name evidence="4" type="ORF">N0B31_02610</name>
</gene>
<evidence type="ECO:0000313" key="4">
    <source>
        <dbReference type="EMBL" id="UWM55182.1"/>
    </source>
</evidence>
<dbReference type="EMBL" id="CP104003">
    <property type="protein sequence ID" value="UWM55182.1"/>
    <property type="molecule type" value="Genomic_DNA"/>
</dbReference>
<feature type="domain" description="DUF7308" evidence="3">
    <location>
        <begin position="293"/>
        <end position="502"/>
    </location>
</feature>
<keyword evidence="2" id="KW-0812">Transmembrane</keyword>
<keyword evidence="2" id="KW-1133">Transmembrane helix</keyword>
<dbReference type="InterPro" id="IPR055713">
    <property type="entry name" value="DUF7289"/>
</dbReference>
<sequence length="526" mass="56004">MMPPAVPDRGQSSPVGYALVLGVVVVAVVTTVALGAAALTDAQDQSAVARAEQTMTLFDSQTSQVALGDSDVHTVGLGGTQGTYSVDPTAGSMSIVQLDCDDDGVDDDGDDTVSGTPTNNLTVEDDAYLMDPVPLGRMTYTTGSTTLAYEGGGVWRQDRRGETQMISPPEFHYRGATLTLPIILTRGSGGGSGAGTRATVTDAGEPTQVFPRGADYPDRCWEDGIAEPFSNPVEDGSVYVQVESDYAQAWGEYFERRTEGEVTYPTDDVVRVELVSLAQVGAFEMPGEGGAVPVSGASAGHSVEEFSIRLRPDDTDSANFNNLQWSMYAETGDQRLELHLRKSGSGGCPTPGITADLTVYYSEDGGTTYHGWKEDDAFVTKCADLNGDGDDEIYMEATFVDDDDGDGNPENVGETDVSLEYVSLSQSDLVYFKPNGGVVDPVTLGGHGAAWESESYDPGSGDSETVDRLVNHYFAEFPDEFDLVVDDKSSDTINEGGSSGRLFTGGSDRYVTYIHVTENEVEVELD</sequence>
<protein>
    <recommendedName>
        <fullName evidence="3">DUF7308 domain-containing protein</fullName>
    </recommendedName>
</protein>
<feature type="region of interest" description="Disordered" evidence="1">
    <location>
        <begin position="100"/>
        <end position="121"/>
    </location>
</feature>
<accession>A0A9E7R3Z6</accession>
<dbReference type="Pfam" id="PF23960">
    <property type="entry name" value="DUF7289"/>
    <property type="match status" value="1"/>
</dbReference>
<evidence type="ECO:0000256" key="1">
    <source>
        <dbReference type="SAM" id="MobiDB-lite"/>
    </source>
</evidence>
<keyword evidence="5" id="KW-1185">Reference proteome</keyword>